<dbReference type="EMBL" id="EQ962655">
    <property type="protein sequence ID" value="EED17528.1"/>
    <property type="molecule type" value="Genomic_DNA"/>
</dbReference>
<dbReference type="GeneID" id="8101664"/>
<dbReference type="EMBL" id="EQ962655">
    <property type="protein sequence ID" value="EED17526.1"/>
    <property type="molecule type" value="Genomic_DNA"/>
</dbReference>
<dbReference type="RefSeq" id="XP_002481519.1">
    <property type="nucleotide sequence ID" value="XM_002481474.1"/>
</dbReference>
<accession>B8MD00</accession>
<dbReference type="HOGENOM" id="CLU_034488_0_0_1"/>
<dbReference type="AlphaFoldDB" id="B8MD00"/>
<dbReference type="VEuPathDB" id="FungiDB:TSTA_113520"/>
<evidence type="ECO:0000313" key="2">
    <source>
        <dbReference type="Proteomes" id="UP000001745"/>
    </source>
</evidence>
<proteinExistence type="predicted"/>
<name>B8MD00_TALSN</name>
<dbReference type="InParanoid" id="B8MD00"/>
<keyword evidence="2" id="KW-1185">Reference proteome</keyword>
<dbReference type="OMA" id="VMASHHK"/>
<protein>
    <submittedName>
        <fullName evidence="1">Uncharacterized protein</fullName>
    </submittedName>
</protein>
<sequence length="585" mass="65258">MAAAIVGCSRLTFDSQYISEVDMTAAKHIIRLQVYLAWVDAWVSSSEQRDAIDAIEIDEYGAEESGFDRMDIPSMSSNEMADLFQDEYLPYLLKPDILAEVVHAFRQHLVHRRIKVGGSLAPSSPETNVFSERYDPRVECNCAGDTRDDKTTLTDLSLWQDSECQSIRRTVAAAQRVINNQHDWKQEIFTTQGLTDAIIELFLSNSDPQPIPDTCHGSGLTNPIPEIRAPDRRPNPECDSDPNVHDSLFPTTEKIKLCADAKYFFAMACGGSLCDEGLLRAIADAGNDVLIGDYGDAMDEKTLTTLRRDGAAAVAFLKLCKLADVVTAIQFDNLVASLIQFRVLGYYRDHGRASLAGGLYGSHTTGLVVHRYIDSAIWVGVMSASLATGEEITETKYFRLVTVCSLFNDLVDLRGDAMRKQRENPILRGVRGRLCGYLDSCISQCLTLACETLGSDRLSGMVVLGFCNWVVMASHHKVYELVNGVREVDHYSTCKYDSTEDETKYNNLLRVLEHYGTLGKDGPHVLMGRATMDKLYSINRDKSETHLAWMADITRSLLKPEILRKIVDVVHFEWKGDIGDGEYCP</sequence>
<dbReference type="OrthoDB" id="4360110at2759"/>
<reference evidence="1" key="1">
    <citation type="submission" date="2007-10" db="EMBL/GenBank/DDBJ databases">
        <authorList>
            <person name="Zhao H."/>
            <person name="Waite J.H."/>
        </authorList>
    </citation>
    <scope>NUCLEOTIDE SEQUENCE</scope>
    <source>
        <strain evidence="1">ATCC 10500</strain>
    </source>
</reference>
<dbReference type="EMBL" id="EQ962655">
    <property type="protein sequence ID" value="EED17527.1"/>
    <property type="molecule type" value="Genomic_DNA"/>
</dbReference>
<dbReference type="RefSeq" id="XP_002481520.1">
    <property type="nucleotide sequence ID" value="XM_002481475.1"/>
</dbReference>
<organism evidence="1 2">
    <name type="scientific">Talaromyces stipitatus (strain ATCC 10500 / CBS 375.48 / QM 6759 / NRRL 1006)</name>
    <name type="common">Penicillium stipitatum</name>
    <dbReference type="NCBI Taxonomy" id="441959"/>
    <lineage>
        <taxon>Eukaryota</taxon>
        <taxon>Fungi</taxon>
        <taxon>Dikarya</taxon>
        <taxon>Ascomycota</taxon>
        <taxon>Pezizomycotina</taxon>
        <taxon>Eurotiomycetes</taxon>
        <taxon>Eurotiomycetidae</taxon>
        <taxon>Eurotiales</taxon>
        <taxon>Trichocomaceae</taxon>
        <taxon>Talaromyces</taxon>
        <taxon>Talaromyces sect. Talaromyces</taxon>
    </lineage>
</organism>
<reference evidence="2" key="2">
    <citation type="journal article" date="2015" name="Genome Announc.">
        <title>Genome sequence of the AIDS-associated pathogen Penicillium marneffei (ATCC18224) and its near taxonomic relative Talaromyces stipitatus (ATCC10500).</title>
        <authorList>
            <person name="Nierman W.C."/>
            <person name="Fedorova-Abrams N.D."/>
            <person name="Andrianopoulos A."/>
        </authorList>
    </citation>
    <scope>NUCLEOTIDE SEQUENCE [LARGE SCALE GENOMIC DNA]</scope>
    <source>
        <strain evidence="2">ATCC 10500 / CBS 375.48 / QM 6759 / NRRL 1006</strain>
    </source>
</reference>
<dbReference type="Proteomes" id="UP000001745">
    <property type="component" value="Unassembled WGS sequence"/>
</dbReference>
<dbReference type="RefSeq" id="XP_002481518.1">
    <property type="nucleotide sequence ID" value="XM_002481473.1"/>
</dbReference>
<dbReference type="eggNOG" id="ENOG502RNSK">
    <property type="taxonomic scope" value="Eukaryota"/>
</dbReference>
<evidence type="ECO:0000313" key="1">
    <source>
        <dbReference type="EMBL" id="EED17526.1"/>
    </source>
</evidence>
<gene>
    <name evidence="1" type="ORF">TSTA_113520</name>
</gene>